<proteinExistence type="predicted"/>
<protein>
    <recommendedName>
        <fullName evidence="5">DegV family protein</fullName>
    </recommendedName>
</protein>
<reference evidence="4" key="1">
    <citation type="submission" date="2015-09" db="EMBL/GenBank/DDBJ databases">
        <authorList>
            <person name="Wibberg D."/>
        </authorList>
    </citation>
    <scope>NUCLEOTIDE SEQUENCE [LARGE SCALE GENOMIC DNA]</scope>
    <source>
        <strain evidence="4">SD1D</strain>
    </source>
</reference>
<dbReference type="KEGG" id="hsd:SD1D_0770"/>
<dbReference type="PANTHER" id="PTHR33434">
    <property type="entry name" value="DEGV DOMAIN-CONTAINING PROTEIN DR_1986-RELATED"/>
    <property type="match status" value="1"/>
</dbReference>
<keyword evidence="4" id="KW-1185">Reference proteome</keyword>
<organism evidence="3 4">
    <name type="scientific">Herbinix luporum</name>
    <dbReference type="NCBI Taxonomy" id="1679721"/>
    <lineage>
        <taxon>Bacteria</taxon>
        <taxon>Bacillati</taxon>
        <taxon>Bacillota</taxon>
        <taxon>Clostridia</taxon>
        <taxon>Lachnospirales</taxon>
        <taxon>Lachnospiraceae</taxon>
        <taxon>Herbinix</taxon>
    </lineage>
</organism>
<sequence>MRDYVIVSDATLDLPYSIIKEYGIKVIPMGIVIDDVAYNYHPDEIELTIDDFYKRLKEGANSHTTQITPILFMEYFKKLLNEGLDIIYIGFSSGLSGTYSAAKLIEKELTEEYPESKIYCIDSKCASIGEGLLVYHAALQKKKGLTIDELKTWVEENKYNSRHWFTVSDLFYLKRGGRVTSFEAVVGTALRIRPVLSTDEDGKLTVVSKIRGTKAEMEFLISKMMKEGIELSEQTIIIGHGDNLNQAKELESQIRSKNIVKDVIISQIGPIIGTHTGPGMLALVYMGKKGDL</sequence>
<dbReference type="InterPro" id="IPR003797">
    <property type="entry name" value="DegV"/>
</dbReference>
<dbReference type="PROSITE" id="PS51482">
    <property type="entry name" value="DEGV"/>
    <property type="match status" value="1"/>
</dbReference>
<dbReference type="OrthoDB" id="9780660at2"/>
<dbReference type="Gene3D" id="3.30.1180.10">
    <property type="match status" value="1"/>
</dbReference>
<comment type="function">
    <text evidence="1">May bind long-chain fatty acids, such as palmitate, and may play a role in lipid transport or fatty acid metabolism.</text>
</comment>
<dbReference type="InterPro" id="IPR050270">
    <property type="entry name" value="DegV_domain_contain"/>
</dbReference>
<evidence type="ECO:0000256" key="1">
    <source>
        <dbReference type="ARBA" id="ARBA00003238"/>
    </source>
</evidence>
<dbReference type="InterPro" id="IPR043168">
    <property type="entry name" value="DegV_C"/>
</dbReference>
<dbReference type="SUPFAM" id="SSF82549">
    <property type="entry name" value="DAK1/DegV-like"/>
    <property type="match status" value="1"/>
</dbReference>
<dbReference type="AlphaFoldDB" id="A0A0K8J4Q6"/>
<evidence type="ECO:0000256" key="2">
    <source>
        <dbReference type="ARBA" id="ARBA00023121"/>
    </source>
</evidence>
<dbReference type="RefSeq" id="WP_058257693.1">
    <property type="nucleotide sequence ID" value="NZ_DUPS01000061.1"/>
</dbReference>
<dbReference type="GO" id="GO:0008289">
    <property type="term" value="F:lipid binding"/>
    <property type="evidence" value="ECO:0007669"/>
    <property type="project" value="UniProtKB-KW"/>
</dbReference>
<dbReference type="Gene3D" id="3.40.50.10440">
    <property type="entry name" value="Dihydroxyacetone kinase, domain 1"/>
    <property type="match status" value="1"/>
</dbReference>
<dbReference type="EMBL" id="LN879430">
    <property type="protein sequence ID" value="CUH92318.1"/>
    <property type="molecule type" value="Genomic_DNA"/>
</dbReference>
<keyword evidence="2" id="KW-0446">Lipid-binding</keyword>
<evidence type="ECO:0000313" key="4">
    <source>
        <dbReference type="Proteomes" id="UP000196053"/>
    </source>
</evidence>
<gene>
    <name evidence="3" type="ORF">SD1D_0770</name>
</gene>
<dbReference type="PANTHER" id="PTHR33434:SF3">
    <property type="entry name" value="DEGV DOMAIN-CONTAINING PROTEIN YITS"/>
    <property type="match status" value="1"/>
</dbReference>
<dbReference type="Proteomes" id="UP000196053">
    <property type="component" value="Chromosome I"/>
</dbReference>
<accession>A0A0K8J4Q6</accession>
<dbReference type="Gene3D" id="2.20.28.50">
    <property type="entry name" value="degv family protein"/>
    <property type="match status" value="1"/>
</dbReference>
<evidence type="ECO:0000313" key="3">
    <source>
        <dbReference type="EMBL" id="CUH92318.1"/>
    </source>
</evidence>
<evidence type="ECO:0008006" key="5">
    <source>
        <dbReference type="Google" id="ProtNLM"/>
    </source>
</evidence>
<dbReference type="Pfam" id="PF02645">
    <property type="entry name" value="DegV"/>
    <property type="match status" value="1"/>
</dbReference>
<name>A0A0K8J4Q6_9FIRM</name>
<dbReference type="NCBIfam" id="TIGR00762">
    <property type="entry name" value="DegV"/>
    <property type="match status" value="1"/>
</dbReference>